<reference evidence="3" key="1">
    <citation type="submission" date="2023-03" db="EMBL/GenBank/DDBJ databases">
        <title>Massive genome expansion in bonnet fungi (Mycena s.s.) driven by repeated elements and novel gene families across ecological guilds.</title>
        <authorList>
            <consortium name="Lawrence Berkeley National Laboratory"/>
            <person name="Harder C.B."/>
            <person name="Miyauchi S."/>
            <person name="Viragh M."/>
            <person name="Kuo A."/>
            <person name="Thoen E."/>
            <person name="Andreopoulos B."/>
            <person name="Lu D."/>
            <person name="Skrede I."/>
            <person name="Drula E."/>
            <person name="Henrissat B."/>
            <person name="Morin E."/>
            <person name="Kohler A."/>
            <person name="Barry K."/>
            <person name="LaButti K."/>
            <person name="Morin E."/>
            <person name="Salamov A."/>
            <person name="Lipzen A."/>
            <person name="Mereny Z."/>
            <person name="Hegedus B."/>
            <person name="Baldrian P."/>
            <person name="Stursova M."/>
            <person name="Weitz H."/>
            <person name="Taylor A."/>
            <person name="Grigoriev I.V."/>
            <person name="Nagy L.G."/>
            <person name="Martin F."/>
            <person name="Kauserud H."/>
        </authorList>
    </citation>
    <scope>NUCLEOTIDE SEQUENCE</scope>
    <source>
        <strain evidence="3">CBHHK188m</strain>
    </source>
</reference>
<dbReference type="EMBL" id="JARJLG010000114">
    <property type="protein sequence ID" value="KAJ7743006.1"/>
    <property type="molecule type" value="Genomic_DNA"/>
</dbReference>
<dbReference type="AlphaFoldDB" id="A0AAD7N2R6"/>
<sequence length="205" mass="23804">MTLALSRTRDPNRVLGNAEGSLGSDSSVRRQNKLGLSPNWARINLNDVEFHTTKRYIVDGNWGWGSVTAVVVKLYFIRLLAFAPSRYRVKFELRCPCPYSHAFTPAPRAFPAWRFLRCLLGKDEDLAKLQFCPRLARRKAELQRHPILKRIYTIARFVHNHTEHAYLCAGRGLRGWMEKDRGMRRFFPVYPSSPRKAEEVYAVRP</sequence>
<organism evidence="3 4">
    <name type="scientific">Mycena maculata</name>
    <dbReference type="NCBI Taxonomy" id="230809"/>
    <lineage>
        <taxon>Eukaryota</taxon>
        <taxon>Fungi</taxon>
        <taxon>Dikarya</taxon>
        <taxon>Basidiomycota</taxon>
        <taxon>Agaricomycotina</taxon>
        <taxon>Agaricomycetes</taxon>
        <taxon>Agaricomycetidae</taxon>
        <taxon>Agaricales</taxon>
        <taxon>Marasmiineae</taxon>
        <taxon>Mycenaceae</taxon>
        <taxon>Mycena</taxon>
    </lineage>
</organism>
<evidence type="ECO:0000256" key="1">
    <source>
        <dbReference type="SAM" id="MobiDB-lite"/>
    </source>
</evidence>
<gene>
    <name evidence="3" type="ORF">DFH07DRAFT_943215</name>
</gene>
<protein>
    <submittedName>
        <fullName evidence="3">Uncharacterized protein</fullName>
    </submittedName>
</protein>
<comment type="caution">
    <text evidence="3">The sequence shown here is derived from an EMBL/GenBank/DDBJ whole genome shotgun (WGS) entry which is preliminary data.</text>
</comment>
<name>A0AAD7N2R6_9AGAR</name>
<keyword evidence="4" id="KW-1185">Reference proteome</keyword>
<keyword evidence="2" id="KW-1133">Transmembrane helix</keyword>
<accession>A0AAD7N2R6</accession>
<feature type="transmembrane region" description="Helical" evidence="2">
    <location>
        <begin position="62"/>
        <end position="81"/>
    </location>
</feature>
<evidence type="ECO:0000313" key="4">
    <source>
        <dbReference type="Proteomes" id="UP001215280"/>
    </source>
</evidence>
<evidence type="ECO:0000256" key="2">
    <source>
        <dbReference type="SAM" id="Phobius"/>
    </source>
</evidence>
<keyword evidence="2" id="KW-0812">Transmembrane</keyword>
<keyword evidence="2" id="KW-0472">Membrane</keyword>
<feature type="region of interest" description="Disordered" evidence="1">
    <location>
        <begin position="1"/>
        <end position="30"/>
    </location>
</feature>
<dbReference type="Proteomes" id="UP001215280">
    <property type="component" value="Unassembled WGS sequence"/>
</dbReference>
<proteinExistence type="predicted"/>
<evidence type="ECO:0000313" key="3">
    <source>
        <dbReference type="EMBL" id="KAJ7743006.1"/>
    </source>
</evidence>